<name>A0ABU9DIL4_9BACL</name>
<feature type="compositionally biased region" description="Basic and acidic residues" evidence="1">
    <location>
        <begin position="272"/>
        <end position="285"/>
    </location>
</feature>
<dbReference type="Gene3D" id="3.40.50.12780">
    <property type="entry name" value="N-terminal domain of ligase-like"/>
    <property type="match status" value="1"/>
</dbReference>
<evidence type="ECO:0000313" key="2">
    <source>
        <dbReference type="EMBL" id="MEK8128007.1"/>
    </source>
</evidence>
<dbReference type="EMBL" id="JBBPCC010000004">
    <property type="protein sequence ID" value="MEK8128007.1"/>
    <property type="molecule type" value="Genomic_DNA"/>
</dbReference>
<sequence>MGAGSGGQIGQLAAIQEKVRVRTEQKFSWYGPWLREQLERDDPSGRGYEEAVPLVTAPVLEAHYYTEANPLAQQEGIHSYRTSGTSSGRRKSIFYSPSDEKAYVRIKLEVFRSILGSSGYGRALADMGTGHAEATAVDVFRQLGMEVESLSFQLPVERHIERLTSFRPEVLYTMPSILDRILQASTKPYDYGIRHVILVGEIASPEWRKSVAGRMGLPLEKITDTYGSIEIGTIAYYDHKHGRYLLTEGLVAEGICIDEVLREADWLRAKGTADEDHREPERPEGTRAAGERPGLMLPGGNEWNAKQKDWMRSEWNDWDGKQRDGARLEEVNEQGDSFEQTWSAGVRGEEQQERACLKESAGSIHPLEPQLSLAAGTGEQVLVLTSTVRDAFPALRYVTYDVVRDLRTVIVDGVSRQSFQSIVKRVGPDLKHGEKISLFDIEEVVFRHLRDTSIQVKVISNRLQVQLYGPQIPASVLGSIRLDLENRIPQIGMMIRSGLLDGIEVIGGTYEDGQHRGAVKGKRVIYEEENA</sequence>
<comment type="caution">
    <text evidence="2">The sequence shown here is derived from an EMBL/GenBank/DDBJ whole genome shotgun (WGS) entry which is preliminary data.</text>
</comment>
<organism evidence="2 3">
    <name type="scientific">Paenibacillus filicis</name>
    <dbReference type="NCBI Taxonomy" id="669464"/>
    <lineage>
        <taxon>Bacteria</taxon>
        <taxon>Bacillati</taxon>
        <taxon>Bacillota</taxon>
        <taxon>Bacilli</taxon>
        <taxon>Bacillales</taxon>
        <taxon>Paenibacillaceae</taxon>
        <taxon>Paenibacillus</taxon>
    </lineage>
</organism>
<dbReference type="RefSeq" id="WP_341415067.1">
    <property type="nucleotide sequence ID" value="NZ_JBBPCC010000004.1"/>
</dbReference>
<accession>A0ABU9DIL4</accession>
<reference evidence="2 3" key="1">
    <citation type="submission" date="2024-04" db="EMBL/GenBank/DDBJ databases">
        <title>draft genome sequnece of Paenibacillus filicis.</title>
        <authorList>
            <person name="Kim D.-U."/>
        </authorList>
    </citation>
    <scope>NUCLEOTIDE SEQUENCE [LARGE SCALE GENOMIC DNA]</scope>
    <source>
        <strain evidence="2 3">KACC14197</strain>
    </source>
</reference>
<feature type="region of interest" description="Disordered" evidence="1">
    <location>
        <begin position="272"/>
        <end position="302"/>
    </location>
</feature>
<protein>
    <submittedName>
        <fullName evidence="2">CoF synthetase</fullName>
    </submittedName>
</protein>
<dbReference type="Proteomes" id="UP001469365">
    <property type="component" value="Unassembled WGS sequence"/>
</dbReference>
<evidence type="ECO:0000313" key="3">
    <source>
        <dbReference type="Proteomes" id="UP001469365"/>
    </source>
</evidence>
<dbReference type="InterPro" id="IPR042099">
    <property type="entry name" value="ANL_N_sf"/>
</dbReference>
<gene>
    <name evidence="2" type="ORF">WMW72_08850</name>
</gene>
<dbReference type="PANTHER" id="PTHR43845">
    <property type="entry name" value="BLR5969 PROTEIN"/>
    <property type="match status" value="1"/>
</dbReference>
<proteinExistence type="predicted"/>
<dbReference type="SUPFAM" id="SSF56801">
    <property type="entry name" value="Acetyl-CoA synthetase-like"/>
    <property type="match status" value="1"/>
</dbReference>
<keyword evidence="3" id="KW-1185">Reference proteome</keyword>
<evidence type="ECO:0000256" key="1">
    <source>
        <dbReference type="SAM" id="MobiDB-lite"/>
    </source>
</evidence>
<dbReference type="PANTHER" id="PTHR43845:SF1">
    <property type="entry name" value="BLR5969 PROTEIN"/>
    <property type="match status" value="1"/>
</dbReference>